<organism evidence="3 4">
    <name type="scientific">Phenylobacterium glaciei</name>
    <dbReference type="NCBI Taxonomy" id="2803784"/>
    <lineage>
        <taxon>Bacteria</taxon>
        <taxon>Pseudomonadati</taxon>
        <taxon>Pseudomonadota</taxon>
        <taxon>Alphaproteobacteria</taxon>
        <taxon>Caulobacterales</taxon>
        <taxon>Caulobacteraceae</taxon>
        <taxon>Phenylobacterium</taxon>
    </lineage>
</organism>
<dbReference type="InterPro" id="IPR029058">
    <property type="entry name" value="AB_hydrolase_fold"/>
</dbReference>
<comment type="caution">
    <text evidence="3">The sequence shown here is derived from an EMBL/GenBank/DDBJ whole genome shotgun (WGS) entry which is preliminary data.</text>
</comment>
<dbReference type="PANTHER" id="PTHR42977:SF3">
    <property type="entry name" value="AB HYDROLASE-1 DOMAIN-CONTAINING PROTEIN"/>
    <property type="match status" value="1"/>
</dbReference>
<dbReference type="AlphaFoldDB" id="A0A941CXM9"/>
<keyword evidence="1 3" id="KW-0378">Hydrolase</keyword>
<dbReference type="RefSeq" id="WP_215338393.1">
    <property type="nucleotide sequence ID" value="NZ_JAGSGD010000001.1"/>
</dbReference>
<gene>
    <name evidence="3" type="ORF">JKL49_03860</name>
</gene>
<dbReference type="InterPro" id="IPR000639">
    <property type="entry name" value="Epox_hydrolase-like"/>
</dbReference>
<dbReference type="InterPro" id="IPR000073">
    <property type="entry name" value="AB_hydrolase_1"/>
</dbReference>
<dbReference type="SUPFAM" id="SSF53474">
    <property type="entry name" value="alpha/beta-Hydrolases"/>
    <property type="match status" value="1"/>
</dbReference>
<feature type="domain" description="AB hydrolase-1" evidence="2">
    <location>
        <begin position="55"/>
        <end position="175"/>
    </location>
</feature>
<reference evidence="3" key="1">
    <citation type="submission" date="2021-04" db="EMBL/GenBank/DDBJ databases">
        <title>Draft genome assembly of strain Phenylobacterium sp. 20VBR1 using MiniION and Illumina platforms.</title>
        <authorList>
            <person name="Thomas F.A."/>
            <person name="Krishnan K.P."/>
            <person name="Sinha R.K."/>
        </authorList>
    </citation>
    <scope>NUCLEOTIDE SEQUENCE</scope>
    <source>
        <strain evidence="3">20VBR1</strain>
    </source>
</reference>
<proteinExistence type="predicted"/>
<dbReference type="PRINTS" id="PR00412">
    <property type="entry name" value="EPOXHYDRLASE"/>
</dbReference>
<evidence type="ECO:0000313" key="3">
    <source>
        <dbReference type="EMBL" id="MBR7618515.1"/>
    </source>
</evidence>
<dbReference type="PRINTS" id="PR00111">
    <property type="entry name" value="ABHYDROLASE"/>
</dbReference>
<accession>A0A941CXM9</accession>
<dbReference type="Proteomes" id="UP000622580">
    <property type="component" value="Unassembled WGS sequence"/>
</dbReference>
<sequence>MLQVLTTGEGVPFLRSPEASFQGLADYPFAPRHILFEGLRLAYVDEGPRDGPVALLMHGMPTWSYLNRKIIHRLVAAGWRCVAADHIGFGRSDKVTDDRWYSIARHVAAHRLLIETLDLREVTLFCQDWGGPIGLAQAAEQPERFSRLVVMNTWLHHPAYAYTDALRQWNAQWQTDGLFGINVPEKLSLGWFMMLPLGHMKPADLFGIIATGTYPTLTAEQEAIRRGYDAPFVGLDRAGHAGPRRFPLSLPFDNPEGGAAEAQARWFDALLDWPKPIHFIWGGNDAVFTEDWGRAWAANYSQASFHLLPDAGHFLQDTHGEAIAEIVLEQMKAKQ</sequence>
<evidence type="ECO:0000256" key="1">
    <source>
        <dbReference type="ARBA" id="ARBA00022801"/>
    </source>
</evidence>
<evidence type="ECO:0000313" key="4">
    <source>
        <dbReference type="Proteomes" id="UP000622580"/>
    </source>
</evidence>
<dbReference type="Gene3D" id="3.40.50.1820">
    <property type="entry name" value="alpha/beta hydrolase"/>
    <property type="match status" value="1"/>
</dbReference>
<dbReference type="GO" id="GO:0004301">
    <property type="term" value="F:epoxide hydrolase activity"/>
    <property type="evidence" value="ECO:0007669"/>
    <property type="project" value="TreeGrafter"/>
</dbReference>
<dbReference type="EMBL" id="JAGSGD010000001">
    <property type="protein sequence ID" value="MBR7618515.1"/>
    <property type="molecule type" value="Genomic_DNA"/>
</dbReference>
<protein>
    <submittedName>
        <fullName evidence="3">Alpha/beta fold hydrolase</fullName>
    </submittedName>
</protein>
<keyword evidence="4" id="KW-1185">Reference proteome</keyword>
<dbReference type="Pfam" id="PF00561">
    <property type="entry name" value="Abhydrolase_1"/>
    <property type="match status" value="1"/>
</dbReference>
<dbReference type="PANTHER" id="PTHR42977">
    <property type="entry name" value="HYDROLASE-RELATED"/>
    <property type="match status" value="1"/>
</dbReference>
<name>A0A941CXM9_9CAUL</name>
<evidence type="ECO:0000259" key="2">
    <source>
        <dbReference type="Pfam" id="PF00561"/>
    </source>
</evidence>
<dbReference type="InterPro" id="IPR051340">
    <property type="entry name" value="Haloalkane_dehalogenase"/>
</dbReference>